<dbReference type="EMBL" id="OZ035836">
    <property type="protein sequence ID" value="CAL1579223.1"/>
    <property type="molecule type" value="Genomic_DNA"/>
</dbReference>
<evidence type="ECO:0000256" key="2">
    <source>
        <dbReference type="SAM" id="Phobius"/>
    </source>
</evidence>
<dbReference type="AlphaFoldDB" id="A0AAV2JNC4"/>
<keyword evidence="4" id="KW-1185">Reference proteome</keyword>
<dbReference type="Proteomes" id="UP001497482">
    <property type="component" value="Chromosome 14"/>
</dbReference>
<evidence type="ECO:0000256" key="1">
    <source>
        <dbReference type="SAM" id="MobiDB-lite"/>
    </source>
</evidence>
<proteinExistence type="predicted"/>
<feature type="region of interest" description="Disordered" evidence="1">
    <location>
        <begin position="165"/>
        <end position="186"/>
    </location>
</feature>
<feature type="region of interest" description="Disordered" evidence="1">
    <location>
        <begin position="1"/>
        <end position="25"/>
    </location>
</feature>
<evidence type="ECO:0000313" key="4">
    <source>
        <dbReference type="Proteomes" id="UP001497482"/>
    </source>
</evidence>
<keyword evidence="2" id="KW-0472">Membrane</keyword>
<organism evidence="3 4">
    <name type="scientific">Knipowitschia caucasica</name>
    <name type="common">Caucasian dwarf goby</name>
    <name type="synonym">Pomatoschistus caucasicus</name>
    <dbReference type="NCBI Taxonomy" id="637954"/>
    <lineage>
        <taxon>Eukaryota</taxon>
        <taxon>Metazoa</taxon>
        <taxon>Chordata</taxon>
        <taxon>Craniata</taxon>
        <taxon>Vertebrata</taxon>
        <taxon>Euteleostomi</taxon>
        <taxon>Actinopterygii</taxon>
        <taxon>Neopterygii</taxon>
        <taxon>Teleostei</taxon>
        <taxon>Neoteleostei</taxon>
        <taxon>Acanthomorphata</taxon>
        <taxon>Gobiaria</taxon>
        <taxon>Gobiiformes</taxon>
        <taxon>Gobioidei</taxon>
        <taxon>Gobiidae</taxon>
        <taxon>Gobiinae</taxon>
        <taxon>Knipowitschia</taxon>
    </lineage>
</organism>
<accession>A0AAV2JNC4</accession>
<keyword evidence="2" id="KW-0812">Transmembrane</keyword>
<feature type="compositionally biased region" description="Polar residues" evidence="1">
    <location>
        <begin position="1"/>
        <end position="10"/>
    </location>
</feature>
<protein>
    <submittedName>
        <fullName evidence="3">Uncharacterized protein</fullName>
    </submittedName>
</protein>
<sequence>MWSNNQAPSHSRSHTRPAIMDLKPRLTTPQFTTTITAPTTAPPPPESRTGLAVGLSLFFVLLVVGAVGGFLAYRKFGKLRRVLSFGSRRRIEKERDAVSREAPKVIRENHTVRSEIANANAAATPIYENVVRIQSSRNTPAARSNPPPEDDLYLQCDAMDAIYTNDPACSSPSHHQDDDTYILPDS</sequence>
<dbReference type="InterPro" id="IPR021082">
    <property type="entry name" value="Protein_GAPT"/>
</dbReference>
<feature type="transmembrane region" description="Helical" evidence="2">
    <location>
        <begin position="51"/>
        <end position="73"/>
    </location>
</feature>
<dbReference type="Pfam" id="PF11770">
    <property type="entry name" value="GAPT"/>
    <property type="match status" value="1"/>
</dbReference>
<reference evidence="3 4" key="1">
    <citation type="submission" date="2024-04" db="EMBL/GenBank/DDBJ databases">
        <authorList>
            <person name="Waldvogel A.-M."/>
            <person name="Schoenle A."/>
        </authorList>
    </citation>
    <scope>NUCLEOTIDE SEQUENCE [LARGE SCALE GENOMIC DNA]</scope>
</reference>
<gene>
    <name evidence="3" type="ORF">KC01_LOCUS10303</name>
</gene>
<keyword evidence="2" id="KW-1133">Transmembrane helix</keyword>
<evidence type="ECO:0000313" key="3">
    <source>
        <dbReference type="EMBL" id="CAL1579223.1"/>
    </source>
</evidence>
<name>A0AAV2JNC4_KNICA</name>
<dbReference type="GO" id="GO:0016020">
    <property type="term" value="C:membrane"/>
    <property type="evidence" value="ECO:0007669"/>
    <property type="project" value="InterPro"/>
</dbReference>